<comment type="caution">
    <text evidence="1">The sequence shown here is derived from an EMBL/GenBank/DDBJ whole genome shotgun (WGS) entry which is preliminary data.</text>
</comment>
<sequence length="62" mass="7403">MLIYLSKGTRIGSTHYLFFLVLQKIGPKPTMHVMEVIDNPKHSLWYFLLLGLECKRLIWLWI</sequence>
<organism evidence="1 2">
    <name type="scientific">Solanum commersonii</name>
    <name type="common">Commerson's wild potato</name>
    <name type="synonym">Commerson's nightshade</name>
    <dbReference type="NCBI Taxonomy" id="4109"/>
    <lineage>
        <taxon>Eukaryota</taxon>
        <taxon>Viridiplantae</taxon>
        <taxon>Streptophyta</taxon>
        <taxon>Embryophyta</taxon>
        <taxon>Tracheophyta</taxon>
        <taxon>Spermatophyta</taxon>
        <taxon>Magnoliopsida</taxon>
        <taxon>eudicotyledons</taxon>
        <taxon>Gunneridae</taxon>
        <taxon>Pentapetalae</taxon>
        <taxon>asterids</taxon>
        <taxon>lamiids</taxon>
        <taxon>Solanales</taxon>
        <taxon>Solanaceae</taxon>
        <taxon>Solanoideae</taxon>
        <taxon>Solaneae</taxon>
        <taxon>Solanum</taxon>
    </lineage>
</organism>
<keyword evidence="2" id="KW-1185">Reference proteome</keyword>
<evidence type="ECO:0000313" key="2">
    <source>
        <dbReference type="Proteomes" id="UP000824120"/>
    </source>
</evidence>
<accession>A0A9J5Z4X3</accession>
<reference evidence="1 2" key="1">
    <citation type="submission" date="2020-09" db="EMBL/GenBank/DDBJ databases">
        <title>De no assembly of potato wild relative species, Solanum commersonii.</title>
        <authorList>
            <person name="Cho K."/>
        </authorList>
    </citation>
    <scope>NUCLEOTIDE SEQUENCE [LARGE SCALE GENOMIC DNA]</scope>
    <source>
        <strain evidence="1">LZ3.2</strain>
        <tissue evidence="1">Leaf</tissue>
    </source>
</reference>
<dbReference type="EMBL" id="JACXVP010000005">
    <property type="protein sequence ID" value="KAG5607269.1"/>
    <property type="molecule type" value="Genomic_DNA"/>
</dbReference>
<gene>
    <name evidence="1" type="ORF">H5410_028761</name>
</gene>
<proteinExistence type="predicted"/>
<dbReference type="AlphaFoldDB" id="A0A9J5Z4X3"/>
<name>A0A9J5Z4X3_SOLCO</name>
<dbReference type="Proteomes" id="UP000824120">
    <property type="component" value="Chromosome 5"/>
</dbReference>
<evidence type="ECO:0000313" key="1">
    <source>
        <dbReference type="EMBL" id="KAG5607269.1"/>
    </source>
</evidence>
<protein>
    <submittedName>
        <fullName evidence="1">Uncharacterized protein</fullName>
    </submittedName>
</protein>